<dbReference type="AlphaFoldDB" id="B3ERK6"/>
<gene>
    <name evidence="1" type="ordered locus">Aasi_0447</name>
</gene>
<dbReference type="RefSeq" id="WP_012472625.1">
    <property type="nucleotide sequence ID" value="NC_010830.1"/>
</dbReference>
<organism evidence="1 2">
    <name type="scientific">Amoebophilus asiaticus (strain 5a2)</name>
    <dbReference type="NCBI Taxonomy" id="452471"/>
    <lineage>
        <taxon>Bacteria</taxon>
        <taxon>Pseudomonadati</taxon>
        <taxon>Bacteroidota</taxon>
        <taxon>Cytophagia</taxon>
        <taxon>Cytophagales</taxon>
        <taxon>Amoebophilaceae</taxon>
        <taxon>Candidatus Amoebophilus</taxon>
    </lineage>
</organism>
<reference evidence="1 2" key="1">
    <citation type="journal article" date="2010" name="J. Bacteriol.">
        <title>The genome of the amoeba symbiont 'Candidatus Amoebophilus asiaticus' reveals common mechanisms for host cell interaction among amoeba-associated bacteria.</title>
        <authorList>
            <person name="Schmitz-Esser S."/>
            <person name="Tischler P."/>
            <person name="Arnold R."/>
            <person name="Montanaro J."/>
            <person name="Wagner M."/>
            <person name="Rattei T."/>
            <person name="Horn M."/>
        </authorList>
    </citation>
    <scope>NUCLEOTIDE SEQUENCE [LARGE SCALE GENOMIC DNA]</scope>
    <source>
        <strain evidence="1 2">5a2</strain>
    </source>
</reference>
<dbReference type="Proteomes" id="UP000001227">
    <property type="component" value="Chromosome"/>
</dbReference>
<protein>
    <submittedName>
        <fullName evidence="1">Uncharacterized protein</fullName>
    </submittedName>
</protein>
<evidence type="ECO:0000313" key="1">
    <source>
        <dbReference type="EMBL" id="ACE05858.1"/>
    </source>
</evidence>
<evidence type="ECO:0000313" key="2">
    <source>
        <dbReference type="Proteomes" id="UP000001227"/>
    </source>
</evidence>
<dbReference type="EMBL" id="CP001102">
    <property type="protein sequence ID" value="ACE05858.1"/>
    <property type="molecule type" value="Genomic_DNA"/>
</dbReference>
<keyword evidence="2" id="KW-1185">Reference proteome</keyword>
<dbReference type="HOGENOM" id="CLU_1891779_0_0_10"/>
<name>B3ERK6_AMOA5</name>
<dbReference type="STRING" id="452471.Aasi_0447"/>
<dbReference type="KEGG" id="aas:Aasi_0447"/>
<proteinExistence type="predicted"/>
<accession>B3ERK6</accession>
<sequence>MLHTSVKSKLIAANLVLNKIKACAPEALFELSIQYPSYEYRIYQLVWNEQPKPCFRLITLQVYDNHIHIKHYTNLLSKSELSSVFAAFPAKTRPSDSTASKALMDLVRGRLEASIYTVELLRKRLTKKIKRVKM</sequence>